<dbReference type="InterPro" id="IPR036389">
    <property type="entry name" value="RNase_III_sf"/>
</dbReference>
<protein>
    <recommendedName>
        <fullName evidence="3">Dicer-like protein 1</fullName>
    </recommendedName>
</protein>
<evidence type="ECO:0000259" key="22">
    <source>
        <dbReference type="PROSITE" id="PS51194"/>
    </source>
</evidence>
<keyword evidence="13 17" id="KW-0694">RNA-binding</keyword>
<evidence type="ECO:0000259" key="23">
    <source>
        <dbReference type="PROSITE" id="PS51327"/>
    </source>
</evidence>
<dbReference type="PROSITE" id="PS51194">
    <property type="entry name" value="HELICASE_CTER"/>
    <property type="match status" value="1"/>
</dbReference>
<dbReference type="InterPro" id="IPR014001">
    <property type="entry name" value="Helicase_ATP-bd"/>
</dbReference>
<feature type="compositionally biased region" description="Acidic residues" evidence="18">
    <location>
        <begin position="233"/>
        <end position="252"/>
    </location>
</feature>
<keyword evidence="9" id="KW-0347">Helicase</keyword>
<feature type="compositionally biased region" description="Low complexity" evidence="18">
    <location>
        <begin position="185"/>
        <end position="204"/>
    </location>
</feature>
<comment type="similarity">
    <text evidence="16 17">Belongs to the helicase family. Dicer subfamily.</text>
</comment>
<dbReference type="SMART" id="SM00490">
    <property type="entry name" value="HELICc"/>
    <property type="match status" value="1"/>
</dbReference>
<keyword evidence="10" id="KW-0862">Zinc</keyword>
<feature type="compositionally biased region" description="Polar residues" evidence="18">
    <location>
        <begin position="85"/>
        <end position="103"/>
    </location>
</feature>
<keyword evidence="5" id="KW-0479">Metal-binding</keyword>
<feature type="domain" description="Helicase ATP-binding" evidence="21">
    <location>
        <begin position="323"/>
        <end position="505"/>
    </location>
</feature>
<evidence type="ECO:0000259" key="21">
    <source>
        <dbReference type="PROSITE" id="PS51192"/>
    </source>
</evidence>
<dbReference type="Proteomes" id="UP001629113">
    <property type="component" value="Unassembled WGS sequence"/>
</dbReference>
<feature type="domain" description="RNase III" evidence="19">
    <location>
        <begin position="1241"/>
        <end position="1397"/>
    </location>
</feature>
<keyword evidence="7" id="KW-0547">Nucleotide-binding</keyword>
<evidence type="ECO:0000256" key="4">
    <source>
        <dbReference type="ARBA" id="ARBA00022721"/>
    </source>
</evidence>
<evidence type="ECO:0000259" key="19">
    <source>
        <dbReference type="PROSITE" id="PS50142"/>
    </source>
</evidence>
<evidence type="ECO:0000256" key="15">
    <source>
        <dbReference type="ARBA" id="ARBA00023211"/>
    </source>
</evidence>
<evidence type="ECO:0000256" key="14">
    <source>
        <dbReference type="ARBA" id="ARBA00023118"/>
    </source>
</evidence>
<dbReference type="InterPro" id="IPR001650">
    <property type="entry name" value="Helicase_C-like"/>
</dbReference>
<dbReference type="Gene3D" id="1.10.1520.10">
    <property type="entry name" value="Ribonuclease III domain"/>
    <property type="match status" value="2"/>
</dbReference>
<evidence type="ECO:0000256" key="5">
    <source>
        <dbReference type="ARBA" id="ARBA00022723"/>
    </source>
</evidence>
<dbReference type="PROSITE" id="PS51192">
    <property type="entry name" value="HELICASE_ATP_BIND_1"/>
    <property type="match status" value="1"/>
</dbReference>
<comment type="cofactor">
    <cofactor evidence="2">
        <name>Mg(2+)</name>
        <dbReference type="ChEBI" id="CHEBI:18420"/>
    </cofactor>
</comment>
<evidence type="ECO:0000256" key="6">
    <source>
        <dbReference type="ARBA" id="ARBA00022737"/>
    </source>
</evidence>
<dbReference type="EMBL" id="JBFCZG010000007">
    <property type="protein sequence ID" value="KAL3420341.1"/>
    <property type="molecule type" value="Genomic_DNA"/>
</dbReference>
<evidence type="ECO:0000256" key="1">
    <source>
        <dbReference type="ARBA" id="ARBA00001936"/>
    </source>
</evidence>
<dbReference type="Pfam" id="PF00271">
    <property type="entry name" value="Helicase_C"/>
    <property type="match status" value="1"/>
</dbReference>
<dbReference type="SMART" id="SM00535">
    <property type="entry name" value="RIBOc"/>
    <property type="match status" value="2"/>
</dbReference>
<dbReference type="Pfam" id="PF04851">
    <property type="entry name" value="ResIII"/>
    <property type="match status" value="1"/>
</dbReference>
<dbReference type="SUPFAM" id="SSF69065">
    <property type="entry name" value="RNase III domain-like"/>
    <property type="match status" value="2"/>
</dbReference>
<evidence type="ECO:0000313" key="24">
    <source>
        <dbReference type="EMBL" id="KAL3420341.1"/>
    </source>
</evidence>
<feature type="region of interest" description="Disordered" evidence="18">
    <location>
        <begin position="74"/>
        <end position="113"/>
    </location>
</feature>
<dbReference type="CDD" id="cd18034">
    <property type="entry name" value="DEXHc_dicer"/>
    <property type="match status" value="1"/>
</dbReference>
<evidence type="ECO:0000256" key="7">
    <source>
        <dbReference type="ARBA" id="ARBA00022741"/>
    </source>
</evidence>
<comment type="cofactor">
    <cofactor evidence="1">
        <name>Mn(2+)</name>
        <dbReference type="ChEBI" id="CHEBI:29035"/>
    </cofactor>
</comment>
<evidence type="ECO:0000256" key="18">
    <source>
        <dbReference type="SAM" id="MobiDB-lite"/>
    </source>
</evidence>
<feature type="domain" description="Dicer dsRNA-binding fold" evidence="23">
    <location>
        <begin position="850"/>
        <end position="940"/>
    </location>
</feature>
<dbReference type="CDD" id="cd00593">
    <property type="entry name" value="RIBOc"/>
    <property type="match status" value="2"/>
</dbReference>
<dbReference type="Pfam" id="PF03368">
    <property type="entry name" value="Dicer_dimer"/>
    <property type="match status" value="1"/>
</dbReference>
<keyword evidence="8" id="KW-0378">Hydrolase</keyword>
<dbReference type="SMART" id="SM00487">
    <property type="entry name" value="DEXDc"/>
    <property type="match status" value="1"/>
</dbReference>
<dbReference type="PROSITE" id="PS51327">
    <property type="entry name" value="DICER_DSRBF"/>
    <property type="match status" value="1"/>
</dbReference>
<feature type="compositionally biased region" description="Gly residues" evidence="18">
    <location>
        <begin position="1"/>
        <end position="15"/>
    </location>
</feature>
<evidence type="ECO:0000256" key="9">
    <source>
        <dbReference type="ARBA" id="ARBA00022806"/>
    </source>
</evidence>
<dbReference type="Pfam" id="PF24995">
    <property type="entry name" value="DSRM_2"/>
    <property type="match status" value="1"/>
</dbReference>
<feature type="compositionally biased region" description="Polar residues" evidence="18">
    <location>
        <begin position="213"/>
        <end position="230"/>
    </location>
</feature>
<dbReference type="Pfam" id="PF00636">
    <property type="entry name" value="Ribonuclease_3"/>
    <property type="match status" value="2"/>
</dbReference>
<keyword evidence="11" id="KW-0067">ATP-binding</keyword>
<keyword evidence="6" id="KW-0677">Repeat</keyword>
<evidence type="ECO:0000256" key="2">
    <source>
        <dbReference type="ARBA" id="ARBA00001946"/>
    </source>
</evidence>
<feature type="domain" description="PAZ" evidence="20">
    <location>
        <begin position="1088"/>
        <end position="1218"/>
    </location>
</feature>
<evidence type="ECO:0000256" key="8">
    <source>
        <dbReference type="ARBA" id="ARBA00022801"/>
    </source>
</evidence>
<dbReference type="CDD" id="cd18802">
    <property type="entry name" value="SF2_C_dicer"/>
    <property type="match status" value="1"/>
</dbReference>
<feature type="domain" description="RNase III" evidence="19">
    <location>
        <begin position="1448"/>
        <end position="1611"/>
    </location>
</feature>
<evidence type="ECO:0000313" key="25">
    <source>
        <dbReference type="Proteomes" id="UP001629113"/>
    </source>
</evidence>
<dbReference type="InterPro" id="IPR027417">
    <property type="entry name" value="P-loop_NTPase"/>
</dbReference>
<gene>
    <name evidence="24" type="ORF">PVAG01_08840</name>
</gene>
<feature type="region of interest" description="Disordered" evidence="18">
    <location>
        <begin position="185"/>
        <end position="265"/>
    </location>
</feature>
<dbReference type="InterPro" id="IPR006935">
    <property type="entry name" value="Helicase/UvrB_N"/>
</dbReference>
<dbReference type="InterPro" id="IPR005034">
    <property type="entry name" value="Dicer_dimerisation"/>
</dbReference>
<dbReference type="PROSITE" id="PS00517">
    <property type="entry name" value="RNASE_3_1"/>
    <property type="match status" value="1"/>
</dbReference>
<dbReference type="PANTHER" id="PTHR14950:SF62">
    <property type="entry name" value="DICER-LIKE PROTEIN 1"/>
    <property type="match status" value="1"/>
</dbReference>
<evidence type="ECO:0000256" key="10">
    <source>
        <dbReference type="ARBA" id="ARBA00022833"/>
    </source>
</evidence>
<dbReference type="InterPro" id="IPR003100">
    <property type="entry name" value="PAZ_dom"/>
</dbReference>
<keyword evidence="14" id="KW-0051">Antiviral defense</keyword>
<dbReference type="Gene3D" id="3.30.160.380">
    <property type="entry name" value="Dicer dimerisation domain"/>
    <property type="match status" value="1"/>
</dbReference>
<evidence type="ECO:0000256" key="11">
    <source>
        <dbReference type="ARBA" id="ARBA00022840"/>
    </source>
</evidence>
<feature type="domain" description="Helicase C-terminal" evidence="22">
    <location>
        <begin position="649"/>
        <end position="817"/>
    </location>
</feature>
<dbReference type="Gene3D" id="3.40.50.300">
    <property type="entry name" value="P-loop containing nucleotide triphosphate hydrolases"/>
    <property type="match status" value="2"/>
</dbReference>
<comment type="caution">
    <text evidence="24">The sequence shown here is derived from an EMBL/GenBank/DDBJ whole genome shotgun (WGS) entry which is preliminary data.</text>
</comment>
<dbReference type="InterPro" id="IPR056755">
    <property type="entry name" value="DSRM_2"/>
</dbReference>
<name>A0ABR4PAK2_9HELO</name>
<sequence length="1746" mass="198759">MLDNGGGGAFQGGRGEAAPSSIDTNGAATHDEMHELRTPSLVRERENLPLGPQAQITSAATYETASQTTIAFSGHQELRPPVSDHSLTTEQSRSRGLSTTIGRNLNPGKGISSLMGLEATRSQSSSSPPFGVEQPSFQQQVTVASAGDVASTTGIVLSNTQPSSVLNMRTTADVIADLQRSLRMSATSSSSMSSSSRQSVSRIMARQGESHIKMQSPSSVDDLSSVQIPTESEVYEDSDQDDTDNDDDDGAELEPRKEKRISERRRRHNATLDAYLQNKLQHEINFTPPLKAGEEELQTTKWLMKQSESHKIISSPRDYQVELFERAKQKNIIAVLDTGSGKTLIAVLLLRHIFAQELEDRALGKPKRISFFLVDSVTLVFQQHAVLYANLNQNMAYFCGDMGCDLWTKKHWETHLSENMVIVCTAEVLYQCLHHSFVTMEQINILIFDEAHHAKKNHSYARIIKDFYYSMSKDAVRPKVFGMTASPVDARVDVKKAAAELEALLHCEIATAADTSLLQYSARTQMEQLAKYDVLGPRFETDLYKEMKARFSSVKVFNKPLTFAYEATRELGAWCADQVWPFCLSEEEVPKLLAKTEHHYHARKVAEPLELLEERKKQIAEGKKLVRSYHFEAPDYDPLTDTSRNLSSKVLILVKYLKERYERPTEDKCIVFVKQRYTARLLTSLFSHEKIGTPFLRVGALVGTRSGNAGDLNISFRQQVLTMLNFRQGKINCLFATSVAEEGLDIPDCNLVIRFDLYTTLIQYIQSRGRARHVNSRYIHMCEDQNMEHAEIIKEVRKNEGILKKFCNQLPEDRKLTGNDYNMDYFLAKERFLPVFIVPETKAKLTYRMSLMVVANFVDSLPHSPDEKFTPEYVMTSYNKQFICEVILPEASPMRGLIGRPGSTKQVAKCSAAFETCLELYKAKYLDQNLLPTYTKSLPTMRNAQLAVDSKKREQYDMRTKPELWSVLGLQQKLYMTVLHLQNPECLDRPSQPLAILTRSKLPALPSFFLHFGHDLHSAVQCITLEAPLEVDSHKLGSINSFNLRFFHDIFSKLYEPNIPKMPYFIVPITKDWGVSEVVTPSDIIAWDVVELAAKEEYLSWDENTPDAFFHDRYIVDTWDGSRKLWTVAVAHEYKPLDPVPPNTAPRPGARKNNSNIMEYSCSLWAKARARRTFREDQRVFEAQLVGLRRNLLDEFNVPEDAGPKQCFIILEPMRISPLPTTVVAMGYLFPAIIHRIESYLIALEACSMLKLDIRPDLALEAMTKDSDNTEEHGEQQVNFQRGMGNNYERLEFLGDCFLKMATSISLYGIHPDNNEFQYHVDRMLLICNKNLWNNAIKLKLYEFIRSQSFSRRVWYPEGLVLKKGKTAVAAKSHKLGDKTIADVCEALIGAALLTHKESRNMDMAVRAVTELVCSDNHNLKAYADYYKQYTKPKYQLAPPTEAHKDLAKKVEATHSYRFKHPRVLRSAFIHPSYPFSYENVPSYQRLEFLGDSLLDMACVNFLFDRYPSRDPQWLTEHKMAMVSNQFLGCLCVSLDFHRHLLIFNSTFSKQIQDYVTEITEARLQAEEDAVHAGKTRKDFSPDFWQQTRQPPKCLPDVIEAYIGAIFVDSEYNFAEVERFFEDHIRQYFEDMHVYDTFANKHPTTFLSNFLDINMGCNDWRLMQRALPTIDGSKPQVLACVLIHDRIIADSQGGSGRYAKIRASKVAMDKLEGLSPAEFRDKYECTCSTDAADMIIDEELPLDTAI</sequence>
<evidence type="ECO:0000256" key="3">
    <source>
        <dbReference type="ARBA" id="ARBA00020797"/>
    </source>
</evidence>
<proteinExistence type="inferred from homology"/>
<evidence type="ECO:0000259" key="20">
    <source>
        <dbReference type="PROSITE" id="PS50821"/>
    </source>
</evidence>
<dbReference type="PROSITE" id="PS50821">
    <property type="entry name" value="PAZ"/>
    <property type="match status" value="1"/>
</dbReference>
<evidence type="ECO:0000256" key="12">
    <source>
        <dbReference type="ARBA" id="ARBA00022842"/>
    </source>
</evidence>
<dbReference type="InterPro" id="IPR038248">
    <property type="entry name" value="Dicer_dimer_sf"/>
</dbReference>
<dbReference type="SUPFAM" id="SSF52540">
    <property type="entry name" value="P-loop containing nucleoside triphosphate hydrolases"/>
    <property type="match status" value="1"/>
</dbReference>
<dbReference type="PANTHER" id="PTHR14950">
    <property type="entry name" value="DICER-RELATED"/>
    <property type="match status" value="1"/>
</dbReference>
<keyword evidence="15" id="KW-0464">Manganese</keyword>
<dbReference type="InterPro" id="IPR000999">
    <property type="entry name" value="RNase_III_dom"/>
</dbReference>
<evidence type="ECO:0000256" key="17">
    <source>
        <dbReference type="PROSITE-ProRule" id="PRU00657"/>
    </source>
</evidence>
<accession>A0ABR4PAK2</accession>
<evidence type="ECO:0000256" key="16">
    <source>
        <dbReference type="ARBA" id="ARBA00035116"/>
    </source>
</evidence>
<keyword evidence="4" id="KW-0930">Antiviral protein</keyword>
<feature type="region of interest" description="Disordered" evidence="18">
    <location>
        <begin position="1"/>
        <end position="36"/>
    </location>
</feature>
<evidence type="ECO:0000256" key="13">
    <source>
        <dbReference type="ARBA" id="ARBA00022884"/>
    </source>
</evidence>
<reference evidence="24 25" key="1">
    <citation type="submission" date="2024-06" db="EMBL/GenBank/DDBJ databases">
        <title>Complete genome of Phlyctema vagabunda strain 19-DSS-EL-015.</title>
        <authorList>
            <person name="Fiorenzani C."/>
        </authorList>
    </citation>
    <scope>NUCLEOTIDE SEQUENCE [LARGE SCALE GENOMIC DNA]</scope>
    <source>
        <strain evidence="24 25">19-DSS-EL-015</strain>
    </source>
</reference>
<organism evidence="24 25">
    <name type="scientific">Phlyctema vagabunda</name>
    <dbReference type="NCBI Taxonomy" id="108571"/>
    <lineage>
        <taxon>Eukaryota</taxon>
        <taxon>Fungi</taxon>
        <taxon>Dikarya</taxon>
        <taxon>Ascomycota</taxon>
        <taxon>Pezizomycotina</taxon>
        <taxon>Leotiomycetes</taxon>
        <taxon>Helotiales</taxon>
        <taxon>Dermateaceae</taxon>
        <taxon>Phlyctema</taxon>
    </lineage>
</organism>
<dbReference type="PROSITE" id="PS50142">
    <property type="entry name" value="RNASE_3_2"/>
    <property type="match status" value="2"/>
</dbReference>
<keyword evidence="25" id="KW-1185">Reference proteome</keyword>
<keyword evidence="12" id="KW-0460">Magnesium</keyword>